<protein>
    <submittedName>
        <fullName evidence="7">Streptomyces sporulation and cell division protein, SsgA</fullName>
    </submittedName>
</protein>
<dbReference type="Pfam" id="PF04686">
    <property type="entry name" value="SsgA"/>
    <property type="match status" value="1"/>
</dbReference>
<keyword evidence="3 7" id="KW-0132">Cell division</keyword>
<evidence type="ECO:0000256" key="6">
    <source>
        <dbReference type="ARBA" id="ARBA00023306"/>
    </source>
</evidence>
<dbReference type="RefSeq" id="WP_006538983.1">
    <property type="nucleotide sequence ID" value="NZ_FAOZ01000006.1"/>
</dbReference>
<dbReference type="Gene3D" id="2.30.31.20">
    <property type="entry name" value="Sporulation-specific cell division protein SsgB"/>
    <property type="match status" value="1"/>
</dbReference>
<sequence>MQVDDVTTEFVVDDAPGRGRITVLQVTWRSCDPLAVALVLVSRPDHPALPQGHWVTPRDALRAGLDGPAPVGDGDVRITPEPTRGGIRLELADGDRRSVVVLDAAPVRRFLDRTERVVPAGEEHPEVALDAVLDDLFQS</sequence>
<proteinExistence type="inferred from homology"/>
<dbReference type="Proteomes" id="UP000198802">
    <property type="component" value="Unassembled WGS sequence"/>
</dbReference>
<dbReference type="GO" id="GO:0030435">
    <property type="term" value="P:sporulation resulting in formation of a cellular spore"/>
    <property type="evidence" value="ECO:0007669"/>
    <property type="project" value="UniProtKB-KW"/>
</dbReference>
<keyword evidence="8" id="KW-1185">Reference proteome</keyword>
<evidence type="ECO:0000313" key="7">
    <source>
        <dbReference type="EMBL" id="CUU55856.1"/>
    </source>
</evidence>
<comment type="similarity">
    <text evidence="2">Belongs to the SsgA family.</text>
</comment>
<organism evidence="7 8">
    <name type="scientific">Parafrankia irregularis</name>
    <dbReference type="NCBI Taxonomy" id="795642"/>
    <lineage>
        <taxon>Bacteria</taxon>
        <taxon>Bacillati</taxon>
        <taxon>Actinomycetota</taxon>
        <taxon>Actinomycetes</taxon>
        <taxon>Frankiales</taxon>
        <taxon>Frankiaceae</taxon>
        <taxon>Parafrankia</taxon>
    </lineage>
</organism>
<dbReference type="GO" id="GO:0030428">
    <property type="term" value="C:cell septum"/>
    <property type="evidence" value="ECO:0007669"/>
    <property type="project" value="UniProtKB-SubCell"/>
</dbReference>
<evidence type="ECO:0000256" key="3">
    <source>
        <dbReference type="ARBA" id="ARBA00022618"/>
    </source>
</evidence>
<evidence type="ECO:0000256" key="4">
    <source>
        <dbReference type="ARBA" id="ARBA00022969"/>
    </source>
</evidence>
<dbReference type="GO" id="GO:0000917">
    <property type="term" value="P:division septum assembly"/>
    <property type="evidence" value="ECO:0007669"/>
    <property type="project" value="UniProtKB-KW"/>
</dbReference>
<keyword evidence="4" id="KW-0749">Sporulation</keyword>
<dbReference type="EMBL" id="FAOZ01000006">
    <property type="protein sequence ID" value="CUU55856.1"/>
    <property type="molecule type" value="Genomic_DNA"/>
</dbReference>
<comment type="subcellular location">
    <subcellularLocation>
        <location evidence="1">Cell septum</location>
    </subcellularLocation>
</comment>
<keyword evidence="6" id="KW-0131">Cell cycle</keyword>
<evidence type="ECO:0000256" key="1">
    <source>
        <dbReference type="ARBA" id="ARBA00004431"/>
    </source>
</evidence>
<dbReference type="InterPro" id="IPR038658">
    <property type="entry name" value="SsgB_sf"/>
</dbReference>
<evidence type="ECO:0000256" key="2">
    <source>
        <dbReference type="ARBA" id="ARBA00009323"/>
    </source>
</evidence>
<evidence type="ECO:0000313" key="8">
    <source>
        <dbReference type="Proteomes" id="UP000198802"/>
    </source>
</evidence>
<dbReference type="InterPro" id="IPR006776">
    <property type="entry name" value="SsgB"/>
</dbReference>
<reference evidence="8" key="1">
    <citation type="submission" date="2015-11" db="EMBL/GenBank/DDBJ databases">
        <authorList>
            <person name="Varghese N."/>
        </authorList>
    </citation>
    <scope>NUCLEOTIDE SEQUENCE [LARGE SCALE GENOMIC DNA]</scope>
    <source>
        <strain evidence="8">DSM 45899</strain>
    </source>
</reference>
<name>A0A0S4QJZ4_9ACTN</name>
<evidence type="ECO:0000256" key="5">
    <source>
        <dbReference type="ARBA" id="ARBA00023210"/>
    </source>
</evidence>
<gene>
    <name evidence="7" type="ORF">Ga0074812_106110</name>
</gene>
<keyword evidence="5" id="KW-0717">Septation</keyword>
<dbReference type="AlphaFoldDB" id="A0A0S4QJZ4"/>
<accession>A0A0S4QJZ4</accession>